<dbReference type="InterPro" id="IPR036390">
    <property type="entry name" value="WH_DNA-bd_sf"/>
</dbReference>
<evidence type="ECO:0000256" key="2">
    <source>
        <dbReference type="SAM" id="Phobius"/>
    </source>
</evidence>
<evidence type="ECO:0000256" key="1">
    <source>
        <dbReference type="ARBA" id="ARBA00006479"/>
    </source>
</evidence>
<organism evidence="3 4">
    <name type="scientific">Microbispora cellulosiformans</name>
    <dbReference type="NCBI Taxonomy" id="2614688"/>
    <lineage>
        <taxon>Bacteria</taxon>
        <taxon>Bacillati</taxon>
        <taxon>Actinomycetota</taxon>
        <taxon>Actinomycetes</taxon>
        <taxon>Streptosporangiales</taxon>
        <taxon>Streptosporangiaceae</taxon>
        <taxon>Microbispora</taxon>
    </lineage>
</organism>
<keyword evidence="2" id="KW-0472">Membrane</keyword>
<comment type="similarity">
    <text evidence="1">Belongs to the ROK (NagC/XylR) family.</text>
</comment>
<name>A0A5J5K704_9ACTN</name>
<feature type="transmembrane region" description="Helical" evidence="2">
    <location>
        <begin position="330"/>
        <end position="350"/>
    </location>
</feature>
<reference evidence="3 4" key="1">
    <citation type="submission" date="2019-09" db="EMBL/GenBank/DDBJ databases">
        <title>Screening of Novel Bioactive Compounds from Soil-Associated.</title>
        <authorList>
            <person name="Gong X."/>
        </authorList>
    </citation>
    <scope>NUCLEOTIDE SEQUENCE [LARGE SCALE GENOMIC DNA]</scope>
    <source>
        <strain evidence="3 4">Gxj-6</strain>
    </source>
</reference>
<dbReference type="SUPFAM" id="SSF53067">
    <property type="entry name" value="Actin-like ATPase domain"/>
    <property type="match status" value="1"/>
</dbReference>
<gene>
    <name evidence="3" type="ORF">F5972_10575</name>
</gene>
<dbReference type="InterPro" id="IPR043129">
    <property type="entry name" value="ATPase_NBD"/>
</dbReference>
<dbReference type="AlphaFoldDB" id="A0A5J5K704"/>
<dbReference type="PANTHER" id="PTHR18964:SF173">
    <property type="entry name" value="GLUCOKINASE"/>
    <property type="match status" value="1"/>
</dbReference>
<dbReference type="Gene3D" id="1.10.10.10">
    <property type="entry name" value="Winged helix-like DNA-binding domain superfamily/Winged helix DNA-binding domain"/>
    <property type="match status" value="1"/>
</dbReference>
<dbReference type="SUPFAM" id="SSF46785">
    <property type="entry name" value="Winged helix' DNA-binding domain"/>
    <property type="match status" value="1"/>
</dbReference>
<dbReference type="PROSITE" id="PS01125">
    <property type="entry name" value="ROK"/>
    <property type="match status" value="1"/>
</dbReference>
<evidence type="ECO:0000313" key="4">
    <source>
        <dbReference type="Proteomes" id="UP000327011"/>
    </source>
</evidence>
<sequence>MDTSVPGRPETKLQARILTRLRDAGPRSRIELVDHFEVSRTTMGAELGRLTALGLIAEIGPAASRGGRRSTVIDIAGDIRFVAIAVDTGAVSVAITDGRLRIVAFERTECDVRQGPEPVLELAAERARGLLAKAGVEQPLGVGVGVPCPVDFRRGITVATPVMPGWDGYPVRDLLARWFECPVVLDNDVNVMALGEQHAGAARTVENFLFVKIGAGVGCGIVAKGELYRGMDGCAGDIGHIQVADSDAVCACGNSGCLEATFGGEALARDALEAVRSGRSPMLGELLERDGTLSAAAVAEAVAAGDATSLQLVRTGGRRVGEVLSGLVSFFNPSLIVLGGGLAVLGHVLLAEIRSVIYRRSLPLATKNLPIVLSDVGEHAAVIGAARLVSDEAYGVPR</sequence>
<comment type="caution">
    <text evidence="3">The sequence shown here is derived from an EMBL/GenBank/DDBJ whole genome shotgun (WGS) entry which is preliminary data.</text>
</comment>
<dbReference type="PANTHER" id="PTHR18964">
    <property type="entry name" value="ROK (REPRESSOR, ORF, KINASE) FAMILY"/>
    <property type="match status" value="1"/>
</dbReference>
<dbReference type="InterPro" id="IPR000600">
    <property type="entry name" value="ROK"/>
</dbReference>
<dbReference type="Gene3D" id="3.30.420.40">
    <property type="match status" value="2"/>
</dbReference>
<dbReference type="InterPro" id="IPR049874">
    <property type="entry name" value="ROK_cs"/>
</dbReference>
<keyword evidence="4" id="KW-1185">Reference proteome</keyword>
<evidence type="ECO:0000313" key="3">
    <source>
        <dbReference type="EMBL" id="KAA9380047.1"/>
    </source>
</evidence>
<keyword evidence="2" id="KW-1133">Transmembrane helix</keyword>
<dbReference type="EMBL" id="VYTZ01000003">
    <property type="protein sequence ID" value="KAA9380047.1"/>
    <property type="molecule type" value="Genomic_DNA"/>
</dbReference>
<protein>
    <submittedName>
        <fullName evidence="3">ROK family protein</fullName>
    </submittedName>
</protein>
<proteinExistence type="inferred from homology"/>
<keyword evidence="2" id="KW-0812">Transmembrane</keyword>
<dbReference type="InterPro" id="IPR036388">
    <property type="entry name" value="WH-like_DNA-bd_sf"/>
</dbReference>
<dbReference type="Proteomes" id="UP000327011">
    <property type="component" value="Unassembled WGS sequence"/>
</dbReference>
<accession>A0A5J5K704</accession>
<dbReference type="Pfam" id="PF00480">
    <property type="entry name" value="ROK"/>
    <property type="match status" value="1"/>
</dbReference>